<reference evidence="1 2" key="1">
    <citation type="submission" date="2024-04" db="EMBL/GenBank/DDBJ databases">
        <authorList>
            <person name="Rising A."/>
            <person name="Reimegard J."/>
            <person name="Sonavane S."/>
            <person name="Akerstrom W."/>
            <person name="Nylinder S."/>
            <person name="Hedman E."/>
            <person name="Kallberg Y."/>
        </authorList>
    </citation>
    <scope>NUCLEOTIDE SEQUENCE [LARGE SCALE GENOMIC DNA]</scope>
</reference>
<keyword evidence="2" id="KW-1185">Reference proteome</keyword>
<comment type="caution">
    <text evidence="1">The sequence shown here is derived from an EMBL/GenBank/DDBJ whole genome shotgun (WGS) entry which is preliminary data.</text>
</comment>
<dbReference type="EMBL" id="CAXIEN010000186">
    <property type="protein sequence ID" value="CAL1284999.1"/>
    <property type="molecule type" value="Genomic_DNA"/>
</dbReference>
<evidence type="ECO:0000313" key="2">
    <source>
        <dbReference type="Proteomes" id="UP001497382"/>
    </source>
</evidence>
<sequence length="45" mass="5562">MLQMRIRLRIIFFLLKSKLFPRNYLDKSNLEHQNLQSSEELLEVR</sequence>
<organism evidence="1 2">
    <name type="scientific">Larinioides sclopetarius</name>
    <dbReference type="NCBI Taxonomy" id="280406"/>
    <lineage>
        <taxon>Eukaryota</taxon>
        <taxon>Metazoa</taxon>
        <taxon>Ecdysozoa</taxon>
        <taxon>Arthropoda</taxon>
        <taxon>Chelicerata</taxon>
        <taxon>Arachnida</taxon>
        <taxon>Araneae</taxon>
        <taxon>Araneomorphae</taxon>
        <taxon>Entelegynae</taxon>
        <taxon>Araneoidea</taxon>
        <taxon>Araneidae</taxon>
        <taxon>Larinioides</taxon>
    </lineage>
</organism>
<name>A0AAV2AP85_9ARAC</name>
<accession>A0AAV2AP85</accession>
<dbReference type="AlphaFoldDB" id="A0AAV2AP85"/>
<dbReference type="Proteomes" id="UP001497382">
    <property type="component" value="Unassembled WGS sequence"/>
</dbReference>
<evidence type="ECO:0000313" key="1">
    <source>
        <dbReference type="EMBL" id="CAL1284999.1"/>
    </source>
</evidence>
<protein>
    <submittedName>
        <fullName evidence="1">Uncharacterized protein</fullName>
    </submittedName>
</protein>
<gene>
    <name evidence="1" type="ORF">LARSCL_LOCUS13454</name>
</gene>
<proteinExistence type="predicted"/>